<feature type="compositionally biased region" description="Basic and acidic residues" evidence="1">
    <location>
        <begin position="38"/>
        <end position="49"/>
    </location>
</feature>
<keyword evidence="3" id="KW-1185">Reference proteome</keyword>
<proteinExistence type="predicted"/>
<feature type="region of interest" description="Disordered" evidence="1">
    <location>
        <begin position="621"/>
        <end position="643"/>
    </location>
</feature>
<name>G2XFW8_VERDV</name>
<organism evidence="2 3">
    <name type="scientific">Verticillium dahliae (strain VdLs.17 / ATCC MYA-4575 / FGSC 10137)</name>
    <name type="common">Verticillium wilt</name>
    <dbReference type="NCBI Taxonomy" id="498257"/>
    <lineage>
        <taxon>Eukaryota</taxon>
        <taxon>Fungi</taxon>
        <taxon>Dikarya</taxon>
        <taxon>Ascomycota</taxon>
        <taxon>Pezizomycotina</taxon>
        <taxon>Sordariomycetes</taxon>
        <taxon>Hypocreomycetidae</taxon>
        <taxon>Glomerellales</taxon>
        <taxon>Plectosphaerellaceae</taxon>
        <taxon>Verticillium</taxon>
    </lineage>
</organism>
<feature type="compositionally biased region" description="Basic residues" evidence="1">
    <location>
        <begin position="224"/>
        <end position="238"/>
    </location>
</feature>
<dbReference type="HOGENOM" id="CLU_386840_0_0_1"/>
<dbReference type="EMBL" id="DS572718">
    <property type="protein sequence ID" value="EGY18787.1"/>
    <property type="molecule type" value="Genomic_DNA"/>
</dbReference>
<evidence type="ECO:0000313" key="3">
    <source>
        <dbReference type="Proteomes" id="UP000001611"/>
    </source>
</evidence>
<feature type="region of interest" description="Disordered" evidence="1">
    <location>
        <begin position="586"/>
        <end position="609"/>
    </location>
</feature>
<evidence type="ECO:0000256" key="1">
    <source>
        <dbReference type="SAM" id="MobiDB-lite"/>
    </source>
</evidence>
<sequence>MFKFVNRSRSVKGVTAHGREGPVRDDQHLVSSFQSPRHKADFSQNEERPSAPIPSPAPSWDAGRSHLQLPSPRPSLHPRSPTMPDRPSTSSGPGPAPSFTSGSSIKDFDRRKSKTTDDLHVLTQTSSRGTYKSYHIPIRGKPPSPKESIRDPSPTRTILVRTQTPDSVDSNKGIITIGMAIGSPTHPPAPSYPDWPPSATVEPATFSPAMDPEPAAAAIPQRSKSQRWKLFGRSKSKRQKPDTTPTLPNPPQSGGLDRSNTERKAPKHTPIIVRSMTEPAVEGQANLNNPAVDTRSRYAEIPVPKLDKATSPFLDVEIPDIKMERYSVMFGNLLQNNTSSSSALLARRQATLDKLRTINDRIIQEEESKGRTLGRRATSPNHHARSPSLSLFPPPPSGNSLARSNTDAPTPSSPRFRASTMPSGLPAHPKENVVSHKQNSNTRPQQPRSTSLNQTAQHVPRRPTASEQRQDSAQLEAPAHGFYFGPNSSSLILDSPTEEESGFRIKEQLRPAIQEPAWEMITPTPLSIKKVSTPAQDSRSPSPRTTHTKTPSDDSIDDTALNAAVEISIARQISISHSQRKMLRTGTGIGAGRRPRPAAREPREGSLPTVEGSERLAATKMATPTLITPPPIPLGGSPLAQHRKSERIIVEGV</sequence>
<feature type="compositionally biased region" description="Basic and acidic residues" evidence="1">
    <location>
        <begin position="17"/>
        <end position="28"/>
    </location>
</feature>
<reference evidence="2 3" key="1">
    <citation type="submission" date="2008-03" db="EMBL/GenBank/DDBJ databases">
        <title>The Genome Sequence of Verticillium dahliae VdLs.17.</title>
        <authorList>
            <consortium name="The Broad Institute Genome Sequencing Platform"/>
            <person name="Ma L.-J.J."/>
            <person name="Klosterman S.J."/>
            <person name="Subbarao K."/>
            <person name="Dobinson K."/>
            <person name="Veronese P."/>
            <person name="Kang S."/>
            <person name="Gold S.E."/>
            <person name="Young S."/>
            <person name="Jaffe D."/>
            <person name="Gnerre S."/>
            <person name="Berlin A."/>
            <person name="Heiman D."/>
            <person name="Hepburn T."/>
            <person name="Sykes S."/>
            <person name="Alvarado L."/>
            <person name="Kodira C.D."/>
            <person name="Lander E."/>
            <person name="Galagan J."/>
            <person name="Nusbaum C."/>
            <person name="Birren B."/>
        </authorList>
    </citation>
    <scope>NUCLEOTIDE SEQUENCE [LARGE SCALE GENOMIC DNA]</scope>
    <source>
        <strain evidence="3">VdLs.17 / ATCC MYA-4575 / FGSC 10137</strain>
    </source>
</reference>
<feature type="compositionally biased region" description="Pro residues" evidence="1">
    <location>
        <begin position="185"/>
        <end position="196"/>
    </location>
</feature>
<feature type="compositionally biased region" description="Polar residues" evidence="1">
    <location>
        <begin position="154"/>
        <end position="170"/>
    </location>
</feature>
<dbReference type="Proteomes" id="UP000001611">
    <property type="component" value="Chromosome 5"/>
</dbReference>
<dbReference type="InParanoid" id="G2XFW8"/>
<dbReference type="GeneID" id="20710410"/>
<dbReference type="RefSeq" id="XP_009655045.1">
    <property type="nucleotide sequence ID" value="XM_009656750.1"/>
</dbReference>
<gene>
    <name evidence="2" type="ORF">VDAG_08947</name>
</gene>
<protein>
    <submittedName>
        <fullName evidence="2">Uncharacterized protein</fullName>
    </submittedName>
</protein>
<feature type="compositionally biased region" description="Basic and acidic residues" evidence="1">
    <location>
        <begin position="106"/>
        <end position="120"/>
    </location>
</feature>
<dbReference type="OMA" id="QATHYQP"/>
<feature type="region of interest" description="Disordered" evidence="1">
    <location>
        <begin position="524"/>
        <end position="557"/>
    </location>
</feature>
<feature type="compositionally biased region" description="Polar residues" evidence="1">
    <location>
        <begin position="435"/>
        <end position="457"/>
    </location>
</feature>
<feature type="region of interest" description="Disordered" evidence="1">
    <location>
        <begin position="366"/>
        <end position="502"/>
    </location>
</feature>
<dbReference type="KEGG" id="vda:VDAG_08947"/>
<dbReference type="OrthoDB" id="5404004at2759"/>
<dbReference type="AlphaFoldDB" id="G2XFW8"/>
<accession>G2XFW8</accession>
<feature type="region of interest" description="Disordered" evidence="1">
    <location>
        <begin position="1"/>
        <end position="265"/>
    </location>
</feature>
<dbReference type="eggNOG" id="ENOG502SD0J">
    <property type="taxonomic scope" value="Eukaryota"/>
</dbReference>
<evidence type="ECO:0000313" key="2">
    <source>
        <dbReference type="EMBL" id="EGY18787.1"/>
    </source>
</evidence>
<feature type="compositionally biased region" description="Low complexity" evidence="1">
    <location>
        <begin position="87"/>
        <end position="104"/>
    </location>
</feature>
<feature type="compositionally biased region" description="Polar residues" evidence="1">
    <location>
        <begin position="533"/>
        <end position="549"/>
    </location>
</feature>